<dbReference type="Pfam" id="PF03449">
    <property type="entry name" value="GreA_GreB_N"/>
    <property type="match status" value="1"/>
</dbReference>
<dbReference type="PROSITE" id="PS00830">
    <property type="entry name" value="GREAB_2"/>
    <property type="match status" value="1"/>
</dbReference>
<evidence type="ECO:0000256" key="7">
    <source>
        <dbReference type="ARBA" id="ARBA00030776"/>
    </source>
</evidence>
<evidence type="ECO:0000256" key="6">
    <source>
        <dbReference type="ARBA" id="ARBA00024916"/>
    </source>
</evidence>
<keyword evidence="3 8" id="KW-0805">Transcription regulation</keyword>
<evidence type="ECO:0000256" key="9">
    <source>
        <dbReference type="RuleBase" id="RU000556"/>
    </source>
</evidence>
<evidence type="ECO:0000313" key="13">
    <source>
        <dbReference type="Proteomes" id="UP000264330"/>
    </source>
</evidence>
<keyword evidence="5 8" id="KW-0804">Transcription</keyword>
<dbReference type="InterPro" id="IPR018151">
    <property type="entry name" value="TF_GreA/GreB_CS"/>
</dbReference>
<dbReference type="InterPro" id="IPR036953">
    <property type="entry name" value="GreA/GreB_C_sf"/>
</dbReference>
<evidence type="ECO:0000313" key="12">
    <source>
        <dbReference type="EMBL" id="HCV79948.1"/>
    </source>
</evidence>
<organism evidence="12 13">
    <name type="scientific">Zunongwangia profunda</name>
    <dbReference type="NCBI Taxonomy" id="398743"/>
    <lineage>
        <taxon>Bacteria</taxon>
        <taxon>Pseudomonadati</taxon>
        <taxon>Bacteroidota</taxon>
        <taxon>Flavobacteriia</taxon>
        <taxon>Flavobacteriales</taxon>
        <taxon>Flavobacteriaceae</taxon>
        <taxon>Zunongwangia</taxon>
    </lineage>
</organism>
<evidence type="ECO:0000259" key="10">
    <source>
        <dbReference type="Pfam" id="PF01272"/>
    </source>
</evidence>
<dbReference type="GO" id="GO:0032784">
    <property type="term" value="P:regulation of DNA-templated transcription elongation"/>
    <property type="evidence" value="ECO:0007669"/>
    <property type="project" value="UniProtKB-UniRule"/>
</dbReference>
<dbReference type="Proteomes" id="UP000264330">
    <property type="component" value="Unassembled WGS sequence"/>
</dbReference>
<dbReference type="InterPro" id="IPR022691">
    <property type="entry name" value="Tscrpt_elong_fac_GreA/B_N"/>
</dbReference>
<dbReference type="GO" id="GO:0006354">
    <property type="term" value="P:DNA-templated transcription elongation"/>
    <property type="evidence" value="ECO:0007669"/>
    <property type="project" value="TreeGrafter"/>
</dbReference>
<evidence type="ECO:0000256" key="5">
    <source>
        <dbReference type="ARBA" id="ARBA00023163"/>
    </source>
</evidence>
<dbReference type="FunFam" id="3.10.50.30:FF:000001">
    <property type="entry name" value="Transcription elongation factor GreA"/>
    <property type="match status" value="1"/>
</dbReference>
<comment type="function">
    <text evidence="6 8 9">Necessary for efficient RNA polymerase transcription elongation past template-encoded arresting sites. The arresting sites in DNA have the property of trapping a certain fraction of elongating RNA polymerases that pass through, resulting in locked ternary complexes. Cleavage of the nascent transcript by cleavage factors such as GreA or GreB allows the resumption of elongation from the new 3'terminus. GreA releases sequences of 2 to 3 nucleotides.</text>
</comment>
<dbReference type="RefSeq" id="WP_013073814.1">
    <property type="nucleotide sequence ID" value="NZ_CAJXAW010000004.1"/>
</dbReference>
<gene>
    <name evidence="8" type="primary">greA</name>
    <name evidence="12" type="ORF">DGQ38_02755</name>
</gene>
<dbReference type="OMA" id="TWLTQEA"/>
<dbReference type="PANTHER" id="PTHR30437:SF4">
    <property type="entry name" value="TRANSCRIPTION ELONGATION FACTOR GREA"/>
    <property type="match status" value="1"/>
</dbReference>
<comment type="similarity">
    <text evidence="1 8 9">Belongs to the GreA/GreB family.</text>
</comment>
<evidence type="ECO:0000256" key="3">
    <source>
        <dbReference type="ARBA" id="ARBA00023015"/>
    </source>
</evidence>
<evidence type="ECO:0000256" key="4">
    <source>
        <dbReference type="ARBA" id="ARBA00023125"/>
    </source>
</evidence>
<evidence type="ECO:0000259" key="11">
    <source>
        <dbReference type="Pfam" id="PF03449"/>
    </source>
</evidence>
<dbReference type="PANTHER" id="PTHR30437">
    <property type="entry name" value="TRANSCRIPTION ELONGATION FACTOR GREA"/>
    <property type="match status" value="1"/>
</dbReference>
<keyword evidence="12" id="KW-0648">Protein biosynthesis</keyword>
<keyword evidence="12" id="KW-0251">Elongation factor</keyword>
<dbReference type="GO" id="GO:0070063">
    <property type="term" value="F:RNA polymerase binding"/>
    <property type="evidence" value="ECO:0007669"/>
    <property type="project" value="InterPro"/>
</dbReference>
<name>A0A3D5IX40_9FLAO</name>
<dbReference type="SUPFAM" id="SSF46557">
    <property type="entry name" value="GreA transcript cleavage protein, N-terminal domain"/>
    <property type="match status" value="1"/>
</dbReference>
<dbReference type="AlphaFoldDB" id="A0A3D5IX40"/>
<feature type="domain" description="Transcription elongation factor GreA/GreB N-terminal" evidence="11">
    <location>
        <begin position="6"/>
        <end position="75"/>
    </location>
</feature>
<evidence type="ECO:0000256" key="8">
    <source>
        <dbReference type="HAMAP-Rule" id="MF_00105"/>
    </source>
</evidence>
<dbReference type="EMBL" id="DPMF01000060">
    <property type="protein sequence ID" value="HCV79948.1"/>
    <property type="molecule type" value="Genomic_DNA"/>
</dbReference>
<dbReference type="HAMAP" id="MF_00105">
    <property type="entry name" value="GreA_GreB"/>
    <property type="match status" value="1"/>
</dbReference>
<dbReference type="NCBIfam" id="NF001261">
    <property type="entry name" value="PRK00226.1-2"/>
    <property type="match status" value="1"/>
</dbReference>
<dbReference type="FunFam" id="1.10.287.180:FF:000001">
    <property type="entry name" value="Transcription elongation factor GreA"/>
    <property type="match status" value="1"/>
</dbReference>
<comment type="caution">
    <text evidence="12">The sequence shown here is derived from an EMBL/GenBank/DDBJ whole genome shotgun (WGS) entry which is preliminary data.</text>
</comment>
<feature type="domain" description="Transcription elongation factor GreA/GreB C-terminal" evidence="10">
    <location>
        <begin position="83"/>
        <end position="156"/>
    </location>
</feature>
<dbReference type="Gene3D" id="3.10.50.30">
    <property type="entry name" value="Transcription elongation factor, GreA/GreB, C-terminal domain"/>
    <property type="match status" value="1"/>
</dbReference>
<dbReference type="Pfam" id="PF01272">
    <property type="entry name" value="GreA_GreB"/>
    <property type="match status" value="1"/>
</dbReference>
<dbReference type="GO" id="GO:0003677">
    <property type="term" value="F:DNA binding"/>
    <property type="evidence" value="ECO:0007669"/>
    <property type="project" value="UniProtKB-UniRule"/>
</dbReference>
<accession>A0A3D5IX40</accession>
<dbReference type="InterPro" id="IPR001437">
    <property type="entry name" value="Tscrpt_elong_fac_GreA/B_C"/>
</dbReference>
<dbReference type="Gene3D" id="1.10.287.180">
    <property type="entry name" value="Transcription elongation factor, GreA/GreB, N-terminal domain"/>
    <property type="match status" value="1"/>
</dbReference>
<dbReference type="InterPro" id="IPR036805">
    <property type="entry name" value="Tscrpt_elong_fac_GreA/B_N_sf"/>
</dbReference>
<dbReference type="PIRSF" id="PIRSF006092">
    <property type="entry name" value="GreA_GreB"/>
    <property type="match status" value="1"/>
</dbReference>
<dbReference type="GO" id="GO:0003746">
    <property type="term" value="F:translation elongation factor activity"/>
    <property type="evidence" value="ECO:0007669"/>
    <property type="project" value="UniProtKB-KW"/>
</dbReference>
<evidence type="ECO:0000256" key="2">
    <source>
        <dbReference type="ARBA" id="ARBA00013729"/>
    </source>
</evidence>
<dbReference type="InterPro" id="IPR028624">
    <property type="entry name" value="Tscrpt_elong_fac_GreA/B"/>
</dbReference>
<dbReference type="SUPFAM" id="SSF54534">
    <property type="entry name" value="FKBP-like"/>
    <property type="match status" value="1"/>
</dbReference>
<reference evidence="12 13" key="1">
    <citation type="journal article" date="2018" name="Nat. Biotechnol.">
        <title>A standardized bacterial taxonomy based on genome phylogeny substantially revises the tree of life.</title>
        <authorList>
            <person name="Parks D.H."/>
            <person name="Chuvochina M."/>
            <person name="Waite D.W."/>
            <person name="Rinke C."/>
            <person name="Skarshewski A."/>
            <person name="Chaumeil P.A."/>
            <person name="Hugenholtz P."/>
        </authorList>
    </citation>
    <scope>NUCLEOTIDE SEQUENCE [LARGE SCALE GENOMIC DNA]</scope>
    <source>
        <strain evidence="12">UBA9359</strain>
    </source>
</reference>
<dbReference type="InterPro" id="IPR006359">
    <property type="entry name" value="Tscrpt_elong_fac_GreA"/>
</dbReference>
<proteinExistence type="inferred from homology"/>
<keyword evidence="4 8" id="KW-0238">DNA-binding</keyword>
<dbReference type="NCBIfam" id="TIGR01462">
    <property type="entry name" value="greA"/>
    <property type="match status" value="1"/>
</dbReference>
<dbReference type="InterPro" id="IPR023459">
    <property type="entry name" value="Tscrpt_elong_fac_GreA/B_fam"/>
</dbReference>
<dbReference type="NCBIfam" id="NF001263">
    <property type="entry name" value="PRK00226.1-4"/>
    <property type="match status" value="1"/>
</dbReference>
<sequence length="158" mass="17390">MSKVSYYTAEGLKKLRDELNHLKDVERPRASEAIAEARDKGDLSENAEYDAAKEAQGLLEMKIAKLEEVVANARVIDESQLDTSKVLIHSHVKIKNQNNGAEVKYKLVAQSEADLKTGKISVDSPIGKGLLGKKVGEVADIAVPSGTMKFEVLEIWRE</sequence>
<protein>
    <recommendedName>
        <fullName evidence="2 8">Transcription elongation factor GreA</fullName>
    </recommendedName>
    <alternativeName>
        <fullName evidence="7 8">Transcript cleavage factor GreA</fullName>
    </alternativeName>
</protein>
<evidence type="ECO:0000256" key="1">
    <source>
        <dbReference type="ARBA" id="ARBA00008213"/>
    </source>
</evidence>